<evidence type="ECO:0000256" key="2">
    <source>
        <dbReference type="ARBA" id="ARBA00004245"/>
    </source>
</evidence>
<dbReference type="PROSITE" id="PS50057">
    <property type="entry name" value="FERM_3"/>
    <property type="match status" value="1"/>
</dbReference>
<dbReference type="jPOST" id="A2A839"/>
<evidence type="ECO:0000256" key="11">
    <source>
        <dbReference type="ARBA" id="ARBA00023212"/>
    </source>
</evidence>
<protein>
    <recommendedName>
        <fullName evidence="14">Protein 4.1</fullName>
    </recommendedName>
    <alternativeName>
        <fullName evidence="15">Band 4.1</fullName>
    </alternativeName>
    <alternativeName>
        <fullName evidence="16">Erythrocyte membrane protein band 4.1</fullName>
    </alternativeName>
</protein>
<evidence type="ECO:0000256" key="9">
    <source>
        <dbReference type="ARBA" id="ARBA00022860"/>
    </source>
</evidence>
<keyword evidence="6" id="KW-0597">Phosphoprotein</keyword>
<dbReference type="Gene3D" id="1.20.80.10">
    <property type="match status" value="1"/>
</dbReference>
<dbReference type="GO" id="GO:0005634">
    <property type="term" value="C:nucleus"/>
    <property type="evidence" value="ECO:0007669"/>
    <property type="project" value="UniProtKB-SubCell"/>
</dbReference>
<dbReference type="InterPro" id="IPR035963">
    <property type="entry name" value="FERM_2"/>
</dbReference>
<evidence type="ECO:0007829" key="26">
    <source>
        <dbReference type="PubMed" id="19144319"/>
    </source>
</evidence>
<evidence type="ECO:0007829" key="25">
    <source>
        <dbReference type="PubMed" id="17947660"/>
    </source>
</evidence>
<dbReference type="MGI" id="MGI:95401">
    <property type="gene designation" value="Epb41"/>
</dbReference>
<dbReference type="SMR" id="A2A839"/>
<accession>A2A839</accession>
<dbReference type="Pfam" id="PF05902">
    <property type="entry name" value="4_1_CTD"/>
    <property type="match status" value="1"/>
</dbReference>
<dbReference type="Gene3D" id="3.10.20.90">
    <property type="entry name" value="Phosphatidylinositol 3-kinase Catalytic Subunit, Chain A, domain 1"/>
    <property type="match status" value="1"/>
</dbReference>
<dbReference type="InterPro" id="IPR000798">
    <property type="entry name" value="Ez/rad/moesin-like"/>
</dbReference>
<reference evidence="24" key="2">
    <citation type="journal article" date="2007" name="Proc. Natl. Acad. Sci. U.S.A.">
        <title>Large-scale phosphorylation analysis of mouse liver.</title>
        <authorList>
            <person name="Villen J."/>
            <person name="Beausoleil S.A."/>
            <person name="Gerber S.A."/>
            <person name="Gygi S.P."/>
        </authorList>
    </citation>
    <scope>IDENTIFICATION BY MASS SPECTROMETRY [LARGE SCALE ANALYSIS]</scope>
</reference>
<feature type="compositionally biased region" description="Basic and acidic residues" evidence="17">
    <location>
        <begin position="33"/>
        <end position="48"/>
    </location>
</feature>
<dbReference type="PROSITE" id="PS00660">
    <property type="entry name" value="FERM_1"/>
    <property type="match status" value="1"/>
</dbReference>
<dbReference type="Proteomes" id="UP000000589">
    <property type="component" value="Chromosome 4"/>
</dbReference>
<gene>
    <name evidence="19 20" type="primary">Epb41</name>
    <name evidence="20" type="synonym">Epb4.1</name>
</gene>
<dbReference type="InterPro" id="IPR019748">
    <property type="entry name" value="FERM_central"/>
</dbReference>
<evidence type="ECO:0007829" key="24">
    <source>
        <dbReference type="PubMed" id="17242355"/>
    </source>
</evidence>
<feature type="compositionally biased region" description="Basic and acidic residues" evidence="17">
    <location>
        <begin position="8"/>
        <end position="24"/>
    </location>
</feature>
<dbReference type="GO" id="GO:0005938">
    <property type="term" value="C:cell cortex"/>
    <property type="evidence" value="ECO:0007669"/>
    <property type="project" value="UniProtKB-SubCell"/>
</dbReference>
<keyword evidence="5" id="KW-0963">Cytoplasm</keyword>
<dbReference type="SMART" id="SM01196">
    <property type="entry name" value="FERM_C"/>
    <property type="match status" value="1"/>
</dbReference>
<dbReference type="InterPro" id="IPR000299">
    <property type="entry name" value="FERM_domain"/>
</dbReference>
<dbReference type="InterPro" id="IPR019747">
    <property type="entry name" value="FERM_CS"/>
</dbReference>
<dbReference type="InterPro" id="IPR008379">
    <property type="entry name" value="Band_4.1_C"/>
</dbReference>
<dbReference type="CDD" id="cd13184">
    <property type="entry name" value="FERM_C_4_1_family"/>
    <property type="match status" value="1"/>
</dbReference>
<dbReference type="InterPro" id="IPR007477">
    <property type="entry name" value="SAB_dom"/>
</dbReference>
<dbReference type="InterPro" id="IPR018980">
    <property type="entry name" value="FERM_PH-like_C"/>
</dbReference>
<reference evidence="27" key="5">
    <citation type="journal article" date="2010" name="Cell">
        <title>A tissue-specific atlas of mouse protein phosphorylation and expression.</title>
        <authorList>
            <person name="Huttlin E.L."/>
            <person name="Jedrychowski M.P."/>
            <person name="Elias J.E."/>
            <person name="Goswami T."/>
            <person name="Rad R."/>
            <person name="Beausoleil S.A."/>
            <person name="Villen J."/>
            <person name="Haas W."/>
            <person name="Sowa M.E."/>
            <person name="Gygi S.P."/>
        </authorList>
    </citation>
    <scope>IDENTIFICATION BY MASS SPECTROMETRY [LARGE SCALE ANALYSIS]</scope>
</reference>
<reference evidence="19 21" key="4">
    <citation type="journal article" date="2009" name="PLoS Biol.">
        <title>Lineage-specific biology revealed by a finished genome assembly of the mouse.</title>
        <authorList>
            <consortium name="Mouse Genome Sequencing Consortium"/>
            <person name="Church D.M."/>
            <person name="Goodstadt L."/>
            <person name="Hillier L.W."/>
            <person name="Zody M.C."/>
            <person name="Goldstein S."/>
            <person name="She X."/>
            <person name="Bult C.J."/>
            <person name="Agarwala R."/>
            <person name="Cherry J.L."/>
            <person name="DiCuccio M."/>
            <person name="Hlavina W."/>
            <person name="Kapustin Y."/>
            <person name="Meric P."/>
            <person name="Maglott D."/>
            <person name="Birtle Z."/>
            <person name="Marques A.C."/>
            <person name="Graves T."/>
            <person name="Zhou S."/>
            <person name="Teague B."/>
            <person name="Potamousis K."/>
            <person name="Churas C."/>
            <person name="Place M."/>
            <person name="Herschleb J."/>
            <person name="Runnheim R."/>
            <person name="Forrest D."/>
            <person name="Amos-Landgraf J."/>
            <person name="Schwartz D.C."/>
            <person name="Cheng Z."/>
            <person name="Lindblad-Toh K."/>
            <person name="Eichler E.E."/>
            <person name="Ponting C.P."/>
        </authorList>
    </citation>
    <scope>NUCLEOTIDE SEQUENCE [LARGE SCALE GENOMIC DNA]</scope>
    <source>
        <strain evidence="19 21">C57BL/6J</strain>
    </source>
</reference>
<evidence type="ECO:0000256" key="5">
    <source>
        <dbReference type="ARBA" id="ARBA00022490"/>
    </source>
</evidence>
<feature type="compositionally biased region" description="Basic and acidic residues" evidence="17">
    <location>
        <begin position="429"/>
        <end position="443"/>
    </location>
</feature>
<evidence type="ECO:0000256" key="4">
    <source>
        <dbReference type="ARBA" id="ARBA00022448"/>
    </source>
</evidence>
<dbReference type="PRINTS" id="PR00935">
    <property type="entry name" value="BAND41"/>
</dbReference>
<dbReference type="VEuPathDB" id="HostDB:ENSMUSG00000028906"/>
<keyword evidence="11" id="KW-0206">Cytoskeleton</keyword>
<sequence length="639" mass="72424">MIWIIKPAQEEHREDPDSETKEGEGIEECSGTEVKEDPESRAEREPEASQKPVRRHRNMHCKVSLLDDTVYECVVEKHAKGQDLLKRVCEHLNLLEEDYFGLALWDSATSKTWLDSAKEIKKQVRGVPWNFTFNVKFYPPDPAQLTEDITRYYLCLQLRQDIVAGRLPCSFATLALLGSYTIQSELGDYDPELHGMDYVSDFKLAPNQTKELEEKVMELHKSYRSMTPAQADLEFLENAKKLSMYGVDLHKAKDLEGVDIILGVCSSGLLVYKDKLRINRFPWPKVLKISYKRSSFFIKIRPGEQEHYESTIGFKLPSYRAAKKLWKVCVEHHTFFRLTSTDTIPKSKFLALGSKFRYSGRTQAQTRQASALIDRPAPHFERTASKRASRSLDGAAAAESTDRSPRPTSAPAIAQSQVTEGPGAPIKKTPKEAVKVEEKRGEEPAEPAEPEPTEAWKKKRERLDGENIYIRHSNLMLEDLDKSQEEIKKHHASISELKKNFMESVPEPRPSEWDKRLSTHSPFRTLNINGQVPTGDGPPLVKTQTVTISDTANAVKSEIPTKDVPIVHTETKTITYEAAQTVKGGISETRIEKRIVITGDADIDHDQVLVQAIKEAKEQHPDMSVTKVVVHQETEISEE</sequence>
<dbReference type="PANTHER" id="PTHR23280">
    <property type="entry name" value="4.1 G PROTEIN"/>
    <property type="match status" value="1"/>
</dbReference>
<keyword evidence="22 23" id="KW-1267">Proteomics identification</keyword>
<evidence type="ECO:0000256" key="16">
    <source>
        <dbReference type="ARBA" id="ARBA00032586"/>
    </source>
</evidence>
<dbReference type="PRINTS" id="PR00661">
    <property type="entry name" value="ERMFAMILY"/>
</dbReference>
<reference evidence="26" key="3">
    <citation type="journal article" date="2009" name="Immunity">
        <title>The phagosomal proteome in interferon-gamma-activated macrophages.</title>
        <authorList>
            <person name="Trost M."/>
            <person name="English L."/>
            <person name="Lemieux S."/>
            <person name="Courcelles M."/>
            <person name="Desjardins M."/>
            <person name="Thibault P."/>
        </authorList>
    </citation>
    <scope>IDENTIFICATION BY MASS SPECTROMETRY [LARGE SCALE ANALYSIS]</scope>
</reference>
<dbReference type="ProteomicsDB" id="345208"/>
<evidence type="ECO:0007829" key="23">
    <source>
        <dbReference type="ProteomicsDB" id="A2A839"/>
    </source>
</evidence>
<dbReference type="SUPFAM" id="SSF50729">
    <property type="entry name" value="PH domain-like"/>
    <property type="match status" value="1"/>
</dbReference>
<keyword evidence="21" id="KW-1185">Reference proteome</keyword>
<evidence type="ECO:0000313" key="19">
    <source>
        <dbReference type="Ensembl" id="ENSMUSP00000101590.2"/>
    </source>
</evidence>
<dbReference type="GO" id="GO:0005516">
    <property type="term" value="F:calmodulin binding"/>
    <property type="evidence" value="ECO:0007669"/>
    <property type="project" value="UniProtKB-KW"/>
</dbReference>
<keyword evidence="12" id="KW-0539">Nucleus</keyword>
<dbReference type="PROSITE" id="PS00661">
    <property type="entry name" value="FERM_2"/>
    <property type="match status" value="1"/>
</dbReference>
<reference evidence="25" key="1">
    <citation type="journal article" date="2007" name="J. Immunol.">
        <title>Quantitative time-resolved phosphoproteomic analysis of mast cell signaling.</title>
        <authorList>
            <person name="Cao L."/>
            <person name="Yu K."/>
            <person name="Banh C."/>
            <person name="Nguyen V."/>
            <person name="Ritz A."/>
            <person name="Raphael B.J."/>
            <person name="Kawakami Y."/>
            <person name="Kawakami T."/>
            <person name="Salomon A.R."/>
        </authorList>
    </citation>
    <scope>IDENTIFICATION BY MASS SPECTROMETRY [LARGE SCALE ANALYSIS]</scope>
</reference>
<dbReference type="Gene3D" id="2.30.29.30">
    <property type="entry name" value="Pleckstrin-homology domain (PH domain)/Phosphotyrosine-binding domain (PTB)"/>
    <property type="match status" value="1"/>
</dbReference>
<dbReference type="InterPro" id="IPR014847">
    <property type="entry name" value="FA"/>
</dbReference>
<keyword evidence="9" id="KW-0112">Calmodulin-binding</keyword>
<dbReference type="GO" id="GO:0030866">
    <property type="term" value="P:cortical actin cytoskeleton organization"/>
    <property type="evidence" value="ECO:0007669"/>
    <property type="project" value="InterPro"/>
</dbReference>
<feature type="region of interest" description="Disordered" evidence="17">
    <location>
        <begin position="366"/>
        <end position="459"/>
    </location>
</feature>
<reference evidence="19" key="7">
    <citation type="submission" date="2025-08" db="UniProtKB">
        <authorList>
            <consortium name="Ensembl"/>
        </authorList>
    </citation>
    <scope>IDENTIFICATION</scope>
    <source>
        <strain evidence="19">C57BL/6J</strain>
    </source>
</reference>
<comment type="subcellular location">
    <subcellularLocation>
        <location evidence="3">Cytoplasm</location>
        <location evidence="3">Cell cortex</location>
    </subcellularLocation>
    <subcellularLocation>
        <location evidence="2">Cytoplasm</location>
        <location evidence="2">Cytoskeleton</location>
    </subcellularLocation>
    <subcellularLocation>
        <location evidence="1">Nucleus</location>
    </subcellularLocation>
</comment>
<evidence type="ECO:0000256" key="12">
    <source>
        <dbReference type="ARBA" id="ARBA00023242"/>
    </source>
</evidence>
<evidence type="ECO:0000256" key="8">
    <source>
        <dbReference type="ARBA" id="ARBA00022776"/>
    </source>
</evidence>
<keyword evidence="7" id="KW-0132">Cell division</keyword>
<evidence type="ECO:0000259" key="18">
    <source>
        <dbReference type="PROSITE" id="PS50057"/>
    </source>
</evidence>
<dbReference type="GO" id="GO:0005198">
    <property type="term" value="F:structural molecule activity"/>
    <property type="evidence" value="ECO:0007669"/>
    <property type="project" value="InterPro"/>
</dbReference>
<dbReference type="AGR" id="MGI:95401"/>
<dbReference type="InterPro" id="IPR011993">
    <property type="entry name" value="PH-like_dom_sf"/>
</dbReference>
<dbReference type="CDD" id="cd17105">
    <property type="entry name" value="FERM_F1_EPB41"/>
    <property type="match status" value="1"/>
</dbReference>
<dbReference type="InterPro" id="IPR021187">
    <property type="entry name" value="EPB4.1_FERM_F1"/>
</dbReference>
<evidence type="ECO:0000256" key="6">
    <source>
        <dbReference type="ARBA" id="ARBA00022553"/>
    </source>
</evidence>
<evidence type="ECO:0000256" key="15">
    <source>
        <dbReference type="ARBA" id="ARBA00030419"/>
    </source>
</evidence>
<dbReference type="GO" id="GO:0051301">
    <property type="term" value="P:cell division"/>
    <property type="evidence" value="ECO:0007669"/>
    <property type="project" value="UniProtKB-KW"/>
</dbReference>
<dbReference type="SUPFAM" id="SSF54236">
    <property type="entry name" value="Ubiquitin-like"/>
    <property type="match status" value="1"/>
</dbReference>
<dbReference type="SUPFAM" id="SSF47031">
    <property type="entry name" value="Second domain of FERM"/>
    <property type="match status" value="1"/>
</dbReference>
<dbReference type="SMART" id="SM00295">
    <property type="entry name" value="B41"/>
    <property type="match status" value="1"/>
</dbReference>
<organism evidence="19 21">
    <name type="scientific">Mus musculus</name>
    <name type="common">Mouse</name>
    <dbReference type="NCBI Taxonomy" id="10090"/>
    <lineage>
        <taxon>Eukaryota</taxon>
        <taxon>Metazoa</taxon>
        <taxon>Chordata</taxon>
        <taxon>Craniata</taxon>
        <taxon>Vertebrata</taxon>
        <taxon>Euteleostomi</taxon>
        <taxon>Mammalia</taxon>
        <taxon>Eutheria</taxon>
        <taxon>Euarchontoglires</taxon>
        <taxon>Glires</taxon>
        <taxon>Rodentia</taxon>
        <taxon>Myomorpha</taxon>
        <taxon>Muroidea</taxon>
        <taxon>Muridae</taxon>
        <taxon>Murinae</taxon>
        <taxon>Mus</taxon>
        <taxon>Mus</taxon>
    </lineage>
</organism>
<keyword evidence="8" id="KW-0498">Mitosis</keyword>
<dbReference type="SMART" id="SM01195">
    <property type="entry name" value="FA"/>
    <property type="match status" value="1"/>
</dbReference>
<evidence type="ECO:0000256" key="1">
    <source>
        <dbReference type="ARBA" id="ARBA00004123"/>
    </source>
</evidence>
<dbReference type="Pfam" id="PF04382">
    <property type="entry name" value="SAB"/>
    <property type="match status" value="1"/>
</dbReference>
<dbReference type="Bgee" id="ENSMUSG00000028906">
    <property type="expression patterns" value="Expressed in blood and 248 other cell types or tissues"/>
</dbReference>
<dbReference type="Ensembl" id="ENSMUST00000105970.8">
    <property type="protein sequence ID" value="ENSMUSP00000101590.2"/>
    <property type="gene ID" value="ENSMUSG00000028906.18"/>
</dbReference>
<dbReference type="PIRSF" id="PIRSF002304">
    <property type="entry name" value="Membrane_skeletal_4_1"/>
    <property type="match status" value="1"/>
</dbReference>
<feature type="region of interest" description="Disordered" evidence="17">
    <location>
        <begin position="1"/>
        <end position="55"/>
    </location>
</feature>
<evidence type="ECO:0000256" key="10">
    <source>
        <dbReference type="ARBA" id="ARBA00023203"/>
    </source>
</evidence>
<dbReference type="InterPro" id="IPR029071">
    <property type="entry name" value="Ubiquitin-like_domsf"/>
</dbReference>
<dbReference type="Pfam" id="PF09379">
    <property type="entry name" value="FERM_N"/>
    <property type="match status" value="1"/>
</dbReference>
<dbReference type="AlphaFoldDB" id="A2A839"/>
<evidence type="ECO:0000256" key="7">
    <source>
        <dbReference type="ARBA" id="ARBA00022618"/>
    </source>
</evidence>
<evidence type="ECO:0000313" key="20">
    <source>
        <dbReference type="MGI" id="MGI:95401"/>
    </source>
</evidence>
<keyword evidence="13" id="KW-0131">Cell cycle</keyword>
<dbReference type="Pfam" id="PF08736">
    <property type="entry name" value="FA"/>
    <property type="match status" value="1"/>
</dbReference>
<dbReference type="FunFam" id="2.30.29.30:FF:000001">
    <property type="entry name" value="Erythrocyte membrane protein band 4.1"/>
    <property type="match status" value="1"/>
</dbReference>
<dbReference type="FunFam" id="1.20.80.10:FF:000001">
    <property type="entry name" value="Erythrocyte membrane protein band 4.1"/>
    <property type="match status" value="1"/>
</dbReference>
<dbReference type="Pfam" id="PF09380">
    <property type="entry name" value="FERM_C"/>
    <property type="match status" value="1"/>
</dbReference>
<reference evidence="19" key="8">
    <citation type="submission" date="2025-09" db="UniProtKB">
        <authorList>
            <consortium name="Ensembl"/>
        </authorList>
    </citation>
    <scope>IDENTIFICATION</scope>
    <source>
        <strain evidence="19">C57BL/6J</strain>
    </source>
</reference>
<dbReference type="Antibodypedia" id="30998">
    <property type="antibodies" value="356 antibodies from 30 providers"/>
</dbReference>
<dbReference type="GO" id="GO:0003779">
    <property type="term" value="F:actin binding"/>
    <property type="evidence" value="ECO:0007669"/>
    <property type="project" value="UniProtKB-KW"/>
</dbReference>
<dbReference type="InterPro" id="IPR014352">
    <property type="entry name" value="FERM/acyl-CoA-bd_prot_sf"/>
</dbReference>
<reference evidence="19 21" key="6">
    <citation type="journal article" date="2011" name="PLoS Biol.">
        <title>Modernizing reference genome assemblies.</title>
        <authorList>
            <person name="Church D.M."/>
            <person name="Schneider V.A."/>
            <person name="Graves T."/>
            <person name="Auger K."/>
            <person name="Cunningham F."/>
            <person name="Bouk N."/>
            <person name="Chen H.C."/>
            <person name="Agarwala R."/>
            <person name="McLaren W.M."/>
            <person name="Ritchie G.R."/>
            <person name="Albracht D."/>
            <person name="Kremitzki M."/>
            <person name="Rock S."/>
            <person name="Kotkiewicz H."/>
            <person name="Kremitzki C."/>
            <person name="Wollam A."/>
            <person name="Trani L."/>
            <person name="Fulton L."/>
            <person name="Fulton R."/>
            <person name="Matthews L."/>
            <person name="Whitehead S."/>
            <person name="Chow W."/>
            <person name="Torrance J."/>
            <person name="Dunn M."/>
            <person name="Harden G."/>
            <person name="Threadgold G."/>
            <person name="Wood J."/>
            <person name="Collins J."/>
            <person name="Heath P."/>
            <person name="Griffiths G."/>
            <person name="Pelan S."/>
            <person name="Grafham D."/>
            <person name="Eichler E.E."/>
            <person name="Weinstock G."/>
            <person name="Mardis E.R."/>
            <person name="Wilson R.K."/>
            <person name="Howe K."/>
            <person name="Flicek P."/>
            <person name="Hubbard T."/>
        </authorList>
    </citation>
    <scope>NUCLEOTIDE SEQUENCE [LARGE SCALE GENOMIC DNA]</scope>
    <source>
        <strain evidence="19 21">C57BL/6J</strain>
    </source>
</reference>
<dbReference type="CDD" id="cd14473">
    <property type="entry name" value="FERM_B-lobe"/>
    <property type="match status" value="1"/>
</dbReference>
<dbReference type="InterPro" id="IPR019749">
    <property type="entry name" value="Band_41_domain"/>
</dbReference>
<dbReference type="PANTHER" id="PTHR23280:SF12">
    <property type="entry name" value="PROTEIN 4.1"/>
    <property type="match status" value="1"/>
</dbReference>
<proteinExistence type="evidence at protein level"/>
<dbReference type="GeneTree" id="ENSGT00940000157833"/>
<evidence type="ECO:0007829" key="27">
    <source>
        <dbReference type="PubMed" id="21183079"/>
    </source>
</evidence>
<name>A2A839_MOUSE</name>
<evidence type="ECO:0000256" key="13">
    <source>
        <dbReference type="ARBA" id="ARBA00023306"/>
    </source>
</evidence>
<evidence type="ECO:0000256" key="14">
    <source>
        <dbReference type="ARBA" id="ARBA00023658"/>
    </source>
</evidence>
<dbReference type="Pfam" id="PF00373">
    <property type="entry name" value="FERM_M"/>
    <property type="match status" value="1"/>
</dbReference>
<dbReference type="ExpressionAtlas" id="A2A839">
    <property type="expression patterns" value="baseline and differential"/>
</dbReference>
<feature type="domain" description="FERM" evidence="18">
    <location>
        <begin position="59"/>
        <end position="340"/>
    </location>
</feature>
<dbReference type="GO" id="GO:0005856">
    <property type="term" value="C:cytoskeleton"/>
    <property type="evidence" value="ECO:0007669"/>
    <property type="project" value="UniProtKB-SubCell"/>
</dbReference>
<evidence type="ECO:0000313" key="21">
    <source>
        <dbReference type="Proteomes" id="UP000000589"/>
    </source>
</evidence>
<dbReference type="FunFam" id="3.10.20.90:FF:000002">
    <property type="entry name" value="Erythrocyte protein band 4.1-like 3"/>
    <property type="match status" value="1"/>
</dbReference>
<dbReference type="InterPro" id="IPR018979">
    <property type="entry name" value="FERM_N"/>
</dbReference>
<evidence type="ECO:0007829" key="22">
    <source>
        <dbReference type="PeptideAtlas" id="A2A839"/>
    </source>
</evidence>
<dbReference type="HOGENOM" id="CLU_003623_0_1_1"/>
<keyword evidence="10" id="KW-0009">Actin-binding</keyword>
<evidence type="ECO:0000256" key="3">
    <source>
        <dbReference type="ARBA" id="ARBA00004544"/>
    </source>
</evidence>
<keyword evidence="4" id="KW-0813">Transport</keyword>
<evidence type="ECO:0000256" key="17">
    <source>
        <dbReference type="SAM" id="MobiDB-lite"/>
    </source>
</evidence>